<dbReference type="Proteomes" id="UP001165085">
    <property type="component" value="Unassembled WGS sequence"/>
</dbReference>
<dbReference type="Gene3D" id="1.10.510.10">
    <property type="entry name" value="Transferase(Phosphotransferase) domain 1"/>
    <property type="match status" value="1"/>
</dbReference>
<keyword evidence="1" id="KW-0723">Serine/threonine-protein kinase</keyword>
<dbReference type="InterPro" id="IPR000719">
    <property type="entry name" value="Prot_kinase_dom"/>
</dbReference>
<dbReference type="GO" id="GO:0005524">
    <property type="term" value="F:ATP binding"/>
    <property type="evidence" value="ECO:0007669"/>
    <property type="project" value="UniProtKB-KW"/>
</dbReference>
<dbReference type="PROSITE" id="PS51285">
    <property type="entry name" value="AGC_KINASE_CTER"/>
    <property type="match status" value="1"/>
</dbReference>
<feature type="domain" description="Protein kinase" evidence="7">
    <location>
        <begin position="1"/>
        <end position="273"/>
    </location>
</feature>
<dbReference type="Gene3D" id="3.30.200.20">
    <property type="entry name" value="Phosphorylase Kinase, domain 1"/>
    <property type="match status" value="1"/>
</dbReference>
<evidence type="ECO:0000259" key="7">
    <source>
        <dbReference type="PROSITE" id="PS50011"/>
    </source>
</evidence>
<keyword evidence="2" id="KW-0808">Transferase</keyword>
<reference evidence="10" key="1">
    <citation type="journal article" date="2023" name="Commun. Biol.">
        <title>Genome analysis of Parmales, the sister group of diatoms, reveals the evolutionary specialization of diatoms from phago-mixotrophs to photoautotrophs.</title>
        <authorList>
            <person name="Ban H."/>
            <person name="Sato S."/>
            <person name="Yoshikawa S."/>
            <person name="Yamada K."/>
            <person name="Nakamura Y."/>
            <person name="Ichinomiya M."/>
            <person name="Sato N."/>
            <person name="Blanc-Mathieu R."/>
            <person name="Endo H."/>
            <person name="Kuwata A."/>
            <person name="Ogata H."/>
        </authorList>
    </citation>
    <scope>NUCLEOTIDE SEQUENCE [LARGE SCALE GENOMIC DNA]</scope>
    <source>
        <strain evidence="10">NIES 3701</strain>
    </source>
</reference>
<dbReference type="OrthoDB" id="354826at2759"/>
<comment type="caution">
    <text evidence="9">The sequence shown here is derived from an EMBL/GenBank/DDBJ whole genome shotgun (WGS) entry which is preliminary data.</text>
</comment>
<dbReference type="PANTHER" id="PTHR24353:SF147">
    <property type="entry name" value="CGMP-DEPENDENT SERINE_THREONIN PROTEIN KINASE-RELATED"/>
    <property type="match status" value="1"/>
</dbReference>
<dbReference type="PROSITE" id="PS00108">
    <property type="entry name" value="PROTEIN_KINASE_ST"/>
    <property type="match status" value="1"/>
</dbReference>
<keyword evidence="5" id="KW-0067">ATP-binding</keyword>
<dbReference type="EMBL" id="BRXY01000158">
    <property type="protein sequence ID" value="GMH72598.1"/>
    <property type="molecule type" value="Genomic_DNA"/>
</dbReference>
<keyword evidence="3" id="KW-0547">Nucleotide-binding</keyword>
<dbReference type="InterPro" id="IPR011009">
    <property type="entry name" value="Kinase-like_dom_sf"/>
</dbReference>
<evidence type="ECO:0000256" key="1">
    <source>
        <dbReference type="ARBA" id="ARBA00022527"/>
    </source>
</evidence>
<dbReference type="InterPro" id="IPR008271">
    <property type="entry name" value="Ser/Thr_kinase_AS"/>
</dbReference>
<accession>A0A9W7EDP1</accession>
<evidence type="ECO:0000256" key="3">
    <source>
        <dbReference type="ARBA" id="ARBA00022741"/>
    </source>
</evidence>
<dbReference type="GO" id="GO:0004674">
    <property type="term" value="F:protein serine/threonine kinase activity"/>
    <property type="evidence" value="ECO:0007669"/>
    <property type="project" value="UniProtKB-KW"/>
</dbReference>
<evidence type="ECO:0008006" key="11">
    <source>
        <dbReference type="Google" id="ProtNLM"/>
    </source>
</evidence>
<keyword evidence="10" id="KW-1185">Reference proteome</keyword>
<protein>
    <recommendedName>
        <fullName evidence="11">Protein kinase domain-containing protein</fullName>
    </recommendedName>
</protein>
<organism evidence="9 10">
    <name type="scientific">Triparma strigata</name>
    <dbReference type="NCBI Taxonomy" id="1606541"/>
    <lineage>
        <taxon>Eukaryota</taxon>
        <taxon>Sar</taxon>
        <taxon>Stramenopiles</taxon>
        <taxon>Ochrophyta</taxon>
        <taxon>Bolidophyceae</taxon>
        <taxon>Parmales</taxon>
        <taxon>Triparmaceae</taxon>
        <taxon>Triparma</taxon>
    </lineage>
</organism>
<feature type="region of interest" description="Disordered" evidence="6">
    <location>
        <begin position="339"/>
        <end position="380"/>
    </location>
</feature>
<dbReference type="Pfam" id="PF00069">
    <property type="entry name" value="Pkinase"/>
    <property type="match status" value="1"/>
</dbReference>
<dbReference type="SUPFAM" id="SSF56112">
    <property type="entry name" value="Protein kinase-like (PK-like)"/>
    <property type="match status" value="1"/>
</dbReference>
<dbReference type="InterPro" id="IPR000961">
    <property type="entry name" value="AGC-kinase_C"/>
</dbReference>
<sequence length="380" mass="43229">MADEKQTMYAQKRQVIHDVCAKGMEMEVFRELDFLRDLQNPFICNAHFAFHDKRYLYIIMDVALGGDLRFHIGKHLKSKKAFKKEEVKFFLGCIILGLEYIHECGVLHRDIKPDNFLVSANGYVKITDFGISSFVDKKTMVCNDSSGTLGYMAPEVYRKGHKHNVASESFSLGVCLHELVCLRRPYENEWIKDNAALIKTLMPTTRSKMEEGITGKMSDHPEGKVEILPESYKGQTADSSDEMRDICEKLLTLKPSRRLGNKGMKEVKAHKYFDGFDFDKCEEQKMAAPFLPDTSVRNASGFSDDMTDMFSDAEELPEASERELEKFVDYHLNTEIDAPVSSQSSLVKSGRDRQAMINPMASSLHGLEEGDHDSDAEDDW</sequence>
<proteinExistence type="predicted"/>
<evidence type="ECO:0000256" key="4">
    <source>
        <dbReference type="ARBA" id="ARBA00022777"/>
    </source>
</evidence>
<evidence type="ECO:0000256" key="6">
    <source>
        <dbReference type="SAM" id="MobiDB-lite"/>
    </source>
</evidence>
<keyword evidence="4" id="KW-0418">Kinase</keyword>
<dbReference type="AlphaFoldDB" id="A0A9W7EDP1"/>
<evidence type="ECO:0000256" key="5">
    <source>
        <dbReference type="ARBA" id="ARBA00022840"/>
    </source>
</evidence>
<gene>
    <name evidence="9" type="ORF">TrST_g9873</name>
</gene>
<evidence type="ECO:0000313" key="9">
    <source>
        <dbReference type="EMBL" id="GMH72598.1"/>
    </source>
</evidence>
<dbReference type="SMART" id="SM00220">
    <property type="entry name" value="S_TKc"/>
    <property type="match status" value="1"/>
</dbReference>
<name>A0A9W7EDP1_9STRA</name>
<dbReference type="PANTHER" id="PTHR24353">
    <property type="entry name" value="CYCLIC NUCLEOTIDE-DEPENDENT PROTEIN KINASE"/>
    <property type="match status" value="1"/>
</dbReference>
<feature type="domain" description="AGC-kinase C-terminal" evidence="8">
    <location>
        <begin position="274"/>
        <end position="342"/>
    </location>
</feature>
<dbReference type="PROSITE" id="PS50011">
    <property type="entry name" value="PROTEIN_KINASE_DOM"/>
    <property type="match status" value="1"/>
</dbReference>
<evidence type="ECO:0000256" key="2">
    <source>
        <dbReference type="ARBA" id="ARBA00022679"/>
    </source>
</evidence>
<feature type="compositionally biased region" description="Acidic residues" evidence="6">
    <location>
        <begin position="370"/>
        <end position="380"/>
    </location>
</feature>
<evidence type="ECO:0000313" key="10">
    <source>
        <dbReference type="Proteomes" id="UP001165085"/>
    </source>
</evidence>
<evidence type="ECO:0000259" key="8">
    <source>
        <dbReference type="PROSITE" id="PS51285"/>
    </source>
</evidence>